<evidence type="ECO:0000256" key="3">
    <source>
        <dbReference type="ARBA" id="ARBA00022833"/>
    </source>
</evidence>
<dbReference type="SUPFAM" id="SSF57903">
    <property type="entry name" value="FYVE/PHD zinc finger"/>
    <property type="match status" value="2"/>
</dbReference>
<feature type="compositionally biased region" description="Basic and acidic residues" evidence="5">
    <location>
        <begin position="464"/>
        <end position="475"/>
    </location>
</feature>
<comment type="caution">
    <text evidence="7">The sequence shown here is derived from an EMBL/GenBank/DDBJ whole genome shotgun (WGS) entry which is preliminary data.</text>
</comment>
<dbReference type="SUPFAM" id="SSF55781">
    <property type="entry name" value="GAF domain-like"/>
    <property type="match status" value="3"/>
</dbReference>
<feature type="region of interest" description="Disordered" evidence="5">
    <location>
        <begin position="1272"/>
        <end position="1292"/>
    </location>
</feature>
<dbReference type="GO" id="GO:0008270">
    <property type="term" value="F:zinc ion binding"/>
    <property type="evidence" value="ECO:0007669"/>
    <property type="project" value="UniProtKB-KW"/>
</dbReference>
<dbReference type="Pfam" id="PF01590">
    <property type="entry name" value="GAF"/>
    <property type="match status" value="3"/>
</dbReference>
<protein>
    <recommendedName>
        <fullName evidence="6">FYVE-type domain-containing protein</fullName>
    </recommendedName>
</protein>
<feature type="compositionally biased region" description="Polar residues" evidence="5">
    <location>
        <begin position="414"/>
        <end position="425"/>
    </location>
</feature>
<feature type="domain" description="FYVE-type" evidence="6">
    <location>
        <begin position="22"/>
        <end position="83"/>
    </location>
</feature>
<keyword evidence="8" id="KW-1185">Reference proteome</keyword>
<gene>
    <name evidence="7" type="ORF">THRCLA_00631</name>
</gene>
<organism evidence="7 8">
    <name type="scientific">Thraustotheca clavata</name>
    <dbReference type="NCBI Taxonomy" id="74557"/>
    <lineage>
        <taxon>Eukaryota</taxon>
        <taxon>Sar</taxon>
        <taxon>Stramenopiles</taxon>
        <taxon>Oomycota</taxon>
        <taxon>Saprolegniomycetes</taxon>
        <taxon>Saprolegniales</taxon>
        <taxon>Achlyaceae</taxon>
        <taxon>Thraustotheca</taxon>
    </lineage>
</organism>
<dbReference type="Gene3D" id="3.30.40.10">
    <property type="entry name" value="Zinc/RING finger domain, C3HC4 (zinc finger)"/>
    <property type="match status" value="2"/>
</dbReference>
<dbReference type="CDD" id="cd00065">
    <property type="entry name" value="FYVE_like_SF"/>
    <property type="match status" value="2"/>
</dbReference>
<evidence type="ECO:0000259" key="6">
    <source>
        <dbReference type="PROSITE" id="PS50178"/>
    </source>
</evidence>
<reference evidence="7 8" key="1">
    <citation type="journal article" date="2014" name="Genome Biol. Evol.">
        <title>The secreted proteins of Achlya hypogyna and Thraustotheca clavata identify the ancestral oomycete secretome and reveal gene acquisitions by horizontal gene transfer.</title>
        <authorList>
            <person name="Misner I."/>
            <person name="Blouin N."/>
            <person name="Leonard G."/>
            <person name="Richards T.A."/>
            <person name="Lane C.E."/>
        </authorList>
    </citation>
    <scope>NUCLEOTIDE SEQUENCE [LARGE SCALE GENOMIC DNA]</scope>
    <source>
        <strain evidence="7 8">ATCC 34112</strain>
    </source>
</reference>
<dbReference type="Proteomes" id="UP000243217">
    <property type="component" value="Unassembled WGS sequence"/>
</dbReference>
<dbReference type="InterPro" id="IPR013083">
    <property type="entry name" value="Znf_RING/FYVE/PHD"/>
</dbReference>
<keyword evidence="3" id="KW-0862">Zinc</keyword>
<dbReference type="Pfam" id="PF01363">
    <property type="entry name" value="FYVE"/>
    <property type="match status" value="2"/>
</dbReference>
<dbReference type="PROSITE" id="PS50178">
    <property type="entry name" value="ZF_FYVE"/>
    <property type="match status" value="2"/>
</dbReference>
<accession>A0A1W0AAN9</accession>
<dbReference type="SMART" id="SM00065">
    <property type="entry name" value="GAF"/>
    <property type="match status" value="3"/>
</dbReference>
<dbReference type="InterPro" id="IPR017455">
    <property type="entry name" value="Znf_FYVE-rel"/>
</dbReference>
<evidence type="ECO:0000256" key="5">
    <source>
        <dbReference type="SAM" id="MobiDB-lite"/>
    </source>
</evidence>
<feature type="region of interest" description="Disordered" evidence="5">
    <location>
        <begin position="320"/>
        <end position="477"/>
    </location>
</feature>
<dbReference type="InterPro" id="IPR003018">
    <property type="entry name" value="GAF"/>
</dbReference>
<evidence type="ECO:0000313" key="7">
    <source>
        <dbReference type="EMBL" id="OQS07354.1"/>
    </source>
</evidence>
<proteinExistence type="predicted"/>
<keyword evidence="2 4" id="KW-0863">Zinc-finger</keyword>
<dbReference type="Gene3D" id="3.30.450.40">
    <property type="match status" value="3"/>
</dbReference>
<dbReference type="InterPro" id="IPR011011">
    <property type="entry name" value="Znf_FYVE_PHD"/>
</dbReference>
<evidence type="ECO:0000256" key="2">
    <source>
        <dbReference type="ARBA" id="ARBA00022771"/>
    </source>
</evidence>
<evidence type="ECO:0000313" key="8">
    <source>
        <dbReference type="Proteomes" id="UP000243217"/>
    </source>
</evidence>
<feature type="compositionally biased region" description="Low complexity" evidence="5">
    <location>
        <begin position="1275"/>
        <end position="1292"/>
    </location>
</feature>
<feature type="compositionally biased region" description="Low complexity" evidence="5">
    <location>
        <begin position="130"/>
        <end position="141"/>
    </location>
</feature>
<evidence type="ECO:0000256" key="1">
    <source>
        <dbReference type="ARBA" id="ARBA00022723"/>
    </source>
</evidence>
<feature type="region of interest" description="Disordered" evidence="5">
    <location>
        <begin position="115"/>
        <end position="147"/>
    </location>
</feature>
<dbReference type="OrthoDB" id="67194at2759"/>
<keyword evidence="1" id="KW-0479">Metal-binding</keyword>
<dbReference type="InterPro" id="IPR000306">
    <property type="entry name" value="Znf_FYVE"/>
</dbReference>
<evidence type="ECO:0000256" key="4">
    <source>
        <dbReference type="PROSITE-ProRule" id="PRU00091"/>
    </source>
</evidence>
<dbReference type="SMART" id="SM00064">
    <property type="entry name" value="FYVE"/>
    <property type="match status" value="2"/>
</dbReference>
<dbReference type="InterPro" id="IPR029016">
    <property type="entry name" value="GAF-like_dom_sf"/>
</dbReference>
<feature type="region of interest" description="Disordered" evidence="5">
    <location>
        <begin position="898"/>
        <end position="917"/>
    </location>
</feature>
<feature type="domain" description="FYVE-type" evidence="6">
    <location>
        <begin position="538"/>
        <end position="600"/>
    </location>
</feature>
<name>A0A1W0AAN9_9STRA</name>
<dbReference type="PANTHER" id="PTHR43102:SF2">
    <property type="entry name" value="GAF DOMAIN-CONTAINING PROTEIN"/>
    <property type="match status" value="1"/>
</dbReference>
<dbReference type="STRING" id="74557.A0A1W0AAN9"/>
<dbReference type="EMBL" id="JNBS01000247">
    <property type="protein sequence ID" value="OQS07354.1"/>
    <property type="molecule type" value="Genomic_DNA"/>
</dbReference>
<dbReference type="PANTHER" id="PTHR43102">
    <property type="entry name" value="SLR1143 PROTEIN"/>
    <property type="match status" value="1"/>
</dbReference>
<sequence length="1292" mass="144673">MGSSIKDQPIYVQSLKDRRYWRREDTACRVCQKYFNKYRRKHNCRVCGELVCDSCTEHKQLVVVKGRGLTTARVCFICVVECEAYEGSSAEQDDIPSYEYEEPNEHRHVVSPFTRNREQKPQIMSNTEQSSVSLPSTSSASDWGYPWPSPPKVPDELQRLRELYKLNILDSPPDDIFDIMCENVQQILETSVAAISFIDQERQWFKSRLGLLQTYIARHVSLCAPMLVTKMSIAIPDLKYDKQFQNNPLVTGAATIRFYASAPIISHGHVIGTVFVFDQFPRSPQSCDRARETLENVAISVELHLEDLMLTMIHQRPKDRRRSVTFAPEVQENRPSTVILEDDIQPRAPSTTILESPEAYQRNRRRDRPLDSIDTTVFGDFSEGTSYPNLDTFPPLTQIDDLNAEEEKTPDEPSPTQDLKVSKPSPTRENDTPSPIREANGNASSPTQEIKADALSPTRQSKGGSKEESPSDKTSARSVLEALETGEMSVRLLDLLSISARTQQQATKCCCLNDCIEKMSSKRPPLVVHSSRIHKEWMRYAAECIVCLKSFTLLRRRHHCHICGGIVCRGCSQHEKIIILPVMQVIHNARVCVTCLEDCDTNGAPIEMEVASSERSSSIDEDFGEVWNNPWPQPPVPLDEQARLTFLQQFEGFHEWYEFDKVCEMTASLLHVTVMAISIIDATHQHFQSKVGLLQPDISRHVSLCAHVIFAKEPIAVPDMRTDPIFNQNPMVTGSAHVRFYASVPLLSSTTNHVIGTVFVLDTETRSGAECDEAVRILEQVAHAVMPRLEAGSEDAAISTERNRSNVDDATAARIQAIMDMTAKTQAQVDHISLSQRGHSCTQKKQSVILDVTGFTKTRVCFACIVACTLPPAGSSIAERHQIHNDALVLAQNIQSPRESFSSTPKPTPVHNQLVPRGPTIRAENGAILRQSYVHITPKAWDYEHFGNNFIDTTRKTEHRGTVSIRYSDIISKNPAPIKLLESGGAATGEPAPEEETRNTLVLTSTPHNKEGVMLLNQQEVDSIKKPLPQPLQFVSSPTCVGPSDHHPTVAHLQHDMQYGYPLDFDWEFPWPKPPTVAFEKQRLDELYNFDILDGNQDDVLDIICDLAIQRLEAPFATVSFIDHDHQYFKASRGWRIADLPRNQSFCAHVLRIKSPLAVSDTLVDARFDQNPLVTGPHAIRSYLAAPILSPVSQLVLGTVFIMDTKARSFTNAQIDTIDRLAVAATSHIDSHKYNNESKKSAPTIAVARPTDNNNMATMLKGLLQKTAMTQQEVASRGSAMSHSSSEALEVE</sequence>